<feature type="compositionally biased region" description="Basic and acidic residues" evidence="4">
    <location>
        <begin position="199"/>
        <end position="209"/>
    </location>
</feature>
<dbReference type="Proteomes" id="UP000091967">
    <property type="component" value="Unassembled WGS sequence"/>
</dbReference>
<feature type="repeat" description="TPR" evidence="3">
    <location>
        <begin position="119"/>
        <end position="152"/>
    </location>
</feature>
<reference evidence="5 6" key="1">
    <citation type="submission" date="2016-06" db="EMBL/GenBank/DDBJ databases">
        <title>Living apart together: crosstalk between the core and supernumerary genomes in a fungal plant pathogen.</title>
        <authorList>
            <person name="Vanheule A."/>
            <person name="Audenaert K."/>
            <person name="Warris S."/>
            <person name="Van De Geest H."/>
            <person name="Schijlen E."/>
            <person name="Hofte M."/>
            <person name="De Saeger S."/>
            <person name="Haesaert G."/>
            <person name="Waalwijk C."/>
            <person name="Van Der Lee T."/>
        </authorList>
    </citation>
    <scope>NUCLEOTIDE SEQUENCE [LARGE SCALE GENOMIC DNA]</scope>
    <source>
        <strain evidence="5 6">2516</strain>
    </source>
</reference>
<feature type="repeat" description="TPR" evidence="3">
    <location>
        <begin position="501"/>
        <end position="534"/>
    </location>
</feature>
<protein>
    <recommendedName>
        <fullName evidence="7">Protein bimA</fullName>
    </recommendedName>
</protein>
<accession>A0A1B8A4K5</accession>
<keyword evidence="1 3" id="KW-0802">TPR repeat</keyword>
<dbReference type="GO" id="GO:0005680">
    <property type="term" value="C:anaphase-promoting complex"/>
    <property type="evidence" value="ECO:0007669"/>
    <property type="project" value="UniProtKB-ARBA"/>
</dbReference>
<keyword evidence="6" id="KW-1185">Reference proteome</keyword>
<organism evidence="5 6">
    <name type="scientific">Fusarium poae</name>
    <dbReference type="NCBI Taxonomy" id="36050"/>
    <lineage>
        <taxon>Eukaryota</taxon>
        <taxon>Fungi</taxon>
        <taxon>Dikarya</taxon>
        <taxon>Ascomycota</taxon>
        <taxon>Pezizomycotina</taxon>
        <taxon>Sordariomycetes</taxon>
        <taxon>Hypocreomycetidae</taxon>
        <taxon>Hypocreales</taxon>
        <taxon>Nectriaceae</taxon>
        <taxon>Fusarium</taxon>
    </lineage>
</organism>
<dbReference type="InterPro" id="IPR011990">
    <property type="entry name" value="TPR-like_helical_dom_sf"/>
</dbReference>
<feature type="region of interest" description="Disordered" evidence="4">
    <location>
        <begin position="306"/>
        <end position="338"/>
    </location>
</feature>
<evidence type="ECO:0000256" key="4">
    <source>
        <dbReference type="SAM" id="MobiDB-lite"/>
    </source>
</evidence>
<evidence type="ECO:0000313" key="5">
    <source>
        <dbReference type="EMBL" id="OBS15406.1"/>
    </source>
</evidence>
<dbReference type="EMBL" id="LYXU01000157">
    <property type="protein sequence ID" value="OBS15406.1"/>
    <property type="molecule type" value="Genomic_DNA"/>
</dbReference>
<dbReference type="Gene3D" id="1.25.40.10">
    <property type="entry name" value="Tetratricopeptide repeat domain"/>
    <property type="match status" value="4"/>
</dbReference>
<feature type="compositionally biased region" description="Polar residues" evidence="4">
    <location>
        <begin position="307"/>
        <end position="322"/>
    </location>
</feature>
<dbReference type="GO" id="GO:0051301">
    <property type="term" value="P:cell division"/>
    <property type="evidence" value="ECO:0007669"/>
    <property type="project" value="TreeGrafter"/>
</dbReference>
<feature type="region of interest" description="Disordered" evidence="4">
    <location>
        <begin position="178"/>
        <end position="209"/>
    </location>
</feature>
<feature type="repeat" description="TPR" evidence="3">
    <location>
        <begin position="467"/>
        <end position="500"/>
    </location>
</feature>
<evidence type="ECO:0000313" key="6">
    <source>
        <dbReference type="Proteomes" id="UP000091967"/>
    </source>
</evidence>
<comment type="caution">
    <text evidence="5">The sequence shown here is derived from an EMBL/GenBank/DDBJ whole genome shotgun (WGS) entry which is preliminary data.</text>
</comment>
<dbReference type="GO" id="GO:0031145">
    <property type="term" value="P:anaphase-promoting complex-dependent catabolic process"/>
    <property type="evidence" value="ECO:0007669"/>
    <property type="project" value="TreeGrafter"/>
</dbReference>
<dbReference type="GO" id="GO:0005737">
    <property type="term" value="C:cytoplasm"/>
    <property type="evidence" value="ECO:0007669"/>
    <property type="project" value="TreeGrafter"/>
</dbReference>
<dbReference type="STRING" id="36050.A0A1B8A4K5"/>
<dbReference type="PANTHER" id="PTHR12558:SF13">
    <property type="entry name" value="CELL DIVISION CYCLE PROTEIN 27 HOMOLOG"/>
    <property type="match status" value="1"/>
</dbReference>
<dbReference type="GO" id="GO:0016567">
    <property type="term" value="P:protein ubiquitination"/>
    <property type="evidence" value="ECO:0007669"/>
    <property type="project" value="TreeGrafter"/>
</dbReference>
<proteinExistence type="inferred from homology"/>
<dbReference type="GO" id="GO:0007091">
    <property type="term" value="P:metaphase/anaphase transition of mitotic cell cycle"/>
    <property type="evidence" value="ECO:0007669"/>
    <property type="project" value="TreeGrafter"/>
</dbReference>
<dbReference type="Pfam" id="PF12895">
    <property type="entry name" value="ANAPC3"/>
    <property type="match status" value="1"/>
</dbReference>
<evidence type="ECO:0000256" key="2">
    <source>
        <dbReference type="ARBA" id="ARBA00038210"/>
    </source>
</evidence>
<dbReference type="Pfam" id="PF13432">
    <property type="entry name" value="TPR_16"/>
    <property type="match status" value="1"/>
</dbReference>
<gene>
    <name evidence="5" type="ORF">FPOA_13744</name>
</gene>
<comment type="similarity">
    <text evidence="2">Belongs to the APC3/CDC27 family.</text>
</comment>
<dbReference type="SMART" id="SM00028">
    <property type="entry name" value="TPR"/>
    <property type="match status" value="7"/>
</dbReference>
<dbReference type="OMA" id="WVMAMVG"/>
<dbReference type="AlphaFoldDB" id="A0A1B8A4K5"/>
<dbReference type="InterPro" id="IPR019734">
    <property type="entry name" value="TPR_rpt"/>
</dbReference>
<name>A0A1B8A4K5_FUSPO</name>
<sequence length="688" mass="77318">MEQADLRLVYRQLDNDLNENALFLLDRLQAIEPDNSSLTHLRSLCCLRLQRFASAVEYSRDKGTTGEHIGCSYVFAQSCLHQELYSEGITALEQARRIWDGSGTFDEPSRSERFIPDSSSISRLLGRLYRANGDLRSAASCFVSALEANPFMWDVFTDLCDCGIPLNVANVFKFKSTPTSKEHHRHPPALADEDTSFSTRDDPSKVDTENRAYRRARGAASKFLPNTNLPLSTKRKQPSGLDIFARDMEGLHVQASWKENSGSVMTQRRSARLNQATSDHWITEPNAKEDASKRLGRQWTIVHPTTRRSATLQRSTNATRSVAGQDAKTKNDRATSQVAETDHFTDFPNVAISRDKKKLQPLVQLFARLGTAYYQLRRFQPQVCLDTLASLPAEQQATPWVISKIARAQYELQSYKDAKATFQVLRRVAPSWVEELEVYSIVLWHLNDDVELAFHAHELTDSHFLAPQTWCAAGNSFSLQKAHPDAIKCFKRATQLQPQLAHSYSLLGHECIDAEQYDEAVTAFHRALQVDARHYVALVGLGRVQEKLGKLDVAMKNYMSAESINPTNGVLLTHIARVLDRLGNPRLGLKYNQRATMLDLPVKLLAYARLQSAKLLLRLGSPTEALQELHSAKQIAPDEPDVHFMLGKAHLLDNNKGKALKCFTIALSLNPRNEAIRQAISSLDDSND</sequence>
<evidence type="ECO:0008006" key="7">
    <source>
        <dbReference type="Google" id="ProtNLM"/>
    </source>
</evidence>
<dbReference type="PANTHER" id="PTHR12558">
    <property type="entry name" value="CELL DIVISION CYCLE 16,23,27"/>
    <property type="match status" value="1"/>
</dbReference>
<dbReference type="SUPFAM" id="SSF48452">
    <property type="entry name" value="TPR-like"/>
    <property type="match status" value="3"/>
</dbReference>
<dbReference type="PROSITE" id="PS50005">
    <property type="entry name" value="TPR"/>
    <property type="match status" value="5"/>
</dbReference>
<evidence type="ECO:0000256" key="1">
    <source>
        <dbReference type="ARBA" id="ARBA00022803"/>
    </source>
</evidence>
<evidence type="ECO:0000256" key="3">
    <source>
        <dbReference type="PROSITE-ProRule" id="PRU00339"/>
    </source>
</evidence>
<feature type="repeat" description="TPR" evidence="3">
    <location>
        <begin position="640"/>
        <end position="673"/>
    </location>
</feature>
<feature type="repeat" description="TPR" evidence="3">
    <location>
        <begin position="535"/>
        <end position="568"/>
    </location>
</feature>